<evidence type="ECO:0000313" key="1">
    <source>
        <dbReference type="EMBL" id="BES81170.1"/>
    </source>
</evidence>
<dbReference type="EMBL" id="AP028907">
    <property type="protein sequence ID" value="BES81170.1"/>
    <property type="molecule type" value="Genomic_DNA"/>
</dbReference>
<proteinExistence type="predicted"/>
<keyword evidence="2" id="KW-1185">Reference proteome</keyword>
<accession>A0ABM8IUG7</accession>
<evidence type="ECO:0008006" key="3">
    <source>
        <dbReference type="Google" id="ProtNLM"/>
    </source>
</evidence>
<organism evidence="1 2">
    <name type="scientific">Pyrodictium abyssi</name>
    <dbReference type="NCBI Taxonomy" id="54256"/>
    <lineage>
        <taxon>Archaea</taxon>
        <taxon>Thermoproteota</taxon>
        <taxon>Thermoprotei</taxon>
        <taxon>Desulfurococcales</taxon>
        <taxon>Pyrodictiaceae</taxon>
        <taxon>Pyrodictium</taxon>
    </lineage>
</organism>
<dbReference type="Proteomes" id="UP001341135">
    <property type="component" value="Chromosome"/>
</dbReference>
<dbReference type="RefSeq" id="WP_338252037.1">
    <property type="nucleotide sequence ID" value="NZ_AP028907.1"/>
</dbReference>
<name>A0ABM8IUG7_9CREN</name>
<gene>
    <name evidence="1" type="ORF">PABY_07370</name>
</gene>
<reference evidence="1 2" key="1">
    <citation type="submission" date="2023-09" db="EMBL/GenBank/DDBJ databases">
        <title>Pyrofollis japonicus gen. nov. sp. nov., a novel member of the family Pyrodictiaceae isolated from the Iheya North hydrothermal field.</title>
        <authorList>
            <person name="Miyazaki U."/>
            <person name="Sanari M."/>
            <person name="Tame A."/>
            <person name="Kitajima M."/>
            <person name="Okamoto A."/>
            <person name="Sawayama S."/>
            <person name="Miyazaki J."/>
            <person name="Takai K."/>
            <person name="Nakagawa S."/>
        </authorList>
    </citation>
    <scope>NUCLEOTIDE SEQUENCE [LARGE SCALE GENOMIC DNA]</scope>
    <source>
        <strain evidence="1 2">AV2</strain>
    </source>
</reference>
<evidence type="ECO:0000313" key="2">
    <source>
        <dbReference type="Proteomes" id="UP001341135"/>
    </source>
</evidence>
<sequence length="299" mass="33254">MGYERADSGPSVYDLIERLRREIRRQAPGISTILNLKARKHYGVDFATLLLSSPSKAYQLVLELYGGKRGRWVAERVIARPLAFLARRNPGINAVIEMLEQGRDTDIARLLGLPSLLQRPGPEAQQPPSDGKVLAEALSCAVLVERLVARVYEDLSRCRRDAYGVAFSYIAGESYIHADVFAHIASELGVGVDEEACPAEPGGLVEQLRVLEKKLAKGCPDERELLRVLGFLASLEDHVGEEEYTRMLIPALRSIMGEKFEVYELVLESIARDEENHAAIVRRIYQELVSGRETGQSPS</sequence>
<dbReference type="SUPFAM" id="SSF47240">
    <property type="entry name" value="Ferritin-like"/>
    <property type="match status" value="1"/>
</dbReference>
<protein>
    <recommendedName>
        <fullName evidence="3">Rubrerythrin diiron-binding domain-containing protein</fullName>
    </recommendedName>
</protein>
<dbReference type="InterPro" id="IPR009078">
    <property type="entry name" value="Ferritin-like_SF"/>
</dbReference>
<dbReference type="GeneID" id="89288761"/>